<organism evidence="1 2">
    <name type="scientific">Herpetosiphon geysericola</name>
    <dbReference type="NCBI Taxonomy" id="70996"/>
    <lineage>
        <taxon>Bacteria</taxon>
        <taxon>Bacillati</taxon>
        <taxon>Chloroflexota</taxon>
        <taxon>Chloroflexia</taxon>
        <taxon>Herpetosiphonales</taxon>
        <taxon>Herpetosiphonaceae</taxon>
        <taxon>Herpetosiphon</taxon>
    </lineage>
</organism>
<evidence type="ECO:0000313" key="1">
    <source>
        <dbReference type="EMBL" id="KPL91479.1"/>
    </source>
</evidence>
<dbReference type="Pfam" id="PF10604">
    <property type="entry name" value="Polyketide_cyc2"/>
    <property type="match status" value="1"/>
</dbReference>
<sequence>MPQRTTQIIHIGAPIERVYSELTNFAHYPSVFPGITSVDTSTPDQLQWELKGPLGATLNLSTDIITQEKYHQVTWNSRQQSAITTSGQIVLAPLADNQTHVAVTFQYDPPAGALGEALAHVIANPATALEQVLKQFKQHIEATSSREHGGKA</sequence>
<accession>A0A0P6Y5D5</accession>
<keyword evidence="2" id="KW-1185">Reference proteome</keyword>
<dbReference type="AlphaFoldDB" id="A0A0P6Y5D5"/>
<proteinExistence type="predicted"/>
<evidence type="ECO:0000313" key="2">
    <source>
        <dbReference type="Proteomes" id="UP000050277"/>
    </source>
</evidence>
<dbReference type="InterPro" id="IPR019587">
    <property type="entry name" value="Polyketide_cyclase/dehydratase"/>
</dbReference>
<dbReference type="Proteomes" id="UP000050277">
    <property type="component" value="Unassembled WGS sequence"/>
</dbReference>
<dbReference type="InterPro" id="IPR047137">
    <property type="entry name" value="ORF3"/>
</dbReference>
<protein>
    <submittedName>
        <fullName evidence="1">Uncharacterized protein</fullName>
    </submittedName>
</protein>
<reference evidence="1 2" key="1">
    <citation type="submission" date="2015-07" db="EMBL/GenBank/DDBJ databases">
        <title>Whole genome sequence of Herpetosiphon geysericola DSM 7119.</title>
        <authorList>
            <person name="Hemp J."/>
            <person name="Ward L.M."/>
            <person name="Pace L.A."/>
            <person name="Fischer W.W."/>
        </authorList>
    </citation>
    <scope>NUCLEOTIDE SEQUENCE [LARGE SCALE GENOMIC DNA]</scope>
    <source>
        <strain evidence="1 2">DSM 7119</strain>
    </source>
</reference>
<dbReference type="OrthoDB" id="9798838at2"/>
<dbReference type="SUPFAM" id="SSF55961">
    <property type="entry name" value="Bet v1-like"/>
    <property type="match status" value="1"/>
</dbReference>
<name>A0A0P6Y5D5_9CHLR</name>
<gene>
    <name evidence="1" type="ORF">SE18_02185</name>
</gene>
<dbReference type="EMBL" id="LGKP01000005">
    <property type="protein sequence ID" value="KPL91479.1"/>
    <property type="molecule type" value="Genomic_DNA"/>
</dbReference>
<dbReference type="STRING" id="70996.SE18_02185"/>
<dbReference type="InterPro" id="IPR023393">
    <property type="entry name" value="START-like_dom_sf"/>
</dbReference>
<dbReference type="PANTHER" id="PTHR33824">
    <property type="entry name" value="POLYKETIDE CYCLASE/DEHYDRASE AND LIPID TRANSPORT SUPERFAMILY PROTEIN"/>
    <property type="match status" value="1"/>
</dbReference>
<dbReference type="PANTHER" id="PTHR33824:SF7">
    <property type="entry name" value="POLYKETIDE CYCLASE_DEHYDRASE AND LIPID TRANSPORT SUPERFAMILY PROTEIN"/>
    <property type="match status" value="1"/>
</dbReference>
<dbReference type="RefSeq" id="WP_054532776.1">
    <property type="nucleotide sequence ID" value="NZ_LGKP01000005.1"/>
</dbReference>
<dbReference type="Gene3D" id="3.30.530.20">
    <property type="match status" value="1"/>
</dbReference>
<comment type="caution">
    <text evidence="1">The sequence shown here is derived from an EMBL/GenBank/DDBJ whole genome shotgun (WGS) entry which is preliminary data.</text>
</comment>